<name>A0A9W9LW88_9EURO</name>
<dbReference type="Proteomes" id="UP001146351">
    <property type="component" value="Unassembled WGS sequence"/>
</dbReference>
<dbReference type="CDD" id="cd07380">
    <property type="entry name" value="MPP_CWF19_N"/>
    <property type="match status" value="1"/>
</dbReference>
<evidence type="ECO:0000313" key="4">
    <source>
        <dbReference type="EMBL" id="KAJ5179830.1"/>
    </source>
</evidence>
<dbReference type="OrthoDB" id="444325at2759"/>
<dbReference type="AlphaFoldDB" id="A0A9W9LW88"/>
<comment type="caution">
    <text evidence="4">The sequence shown here is derived from an EMBL/GenBank/DDBJ whole genome shotgun (WGS) entry which is preliminary data.</text>
</comment>
<reference evidence="4" key="1">
    <citation type="submission" date="2022-11" db="EMBL/GenBank/DDBJ databases">
        <authorList>
            <person name="Petersen C."/>
        </authorList>
    </citation>
    <scope>NUCLEOTIDE SEQUENCE</scope>
    <source>
        <strain evidence="4">IBT 21917</strain>
    </source>
</reference>
<evidence type="ECO:0008006" key="6">
    <source>
        <dbReference type="Google" id="ProtNLM"/>
    </source>
</evidence>
<proteinExistence type="predicted"/>
<dbReference type="InterPro" id="IPR006767">
    <property type="entry name" value="Cwf19-like_C_dom-2"/>
</dbReference>
<dbReference type="SUPFAM" id="SSF54197">
    <property type="entry name" value="HIT-like"/>
    <property type="match status" value="1"/>
</dbReference>
<gene>
    <name evidence="4" type="ORF">N7492_003040</name>
</gene>
<organism evidence="4 5">
    <name type="scientific">Penicillium capsulatum</name>
    <dbReference type="NCBI Taxonomy" id="69766"/>
    <lineage>
        <taxon>Eukaryota</taxon>
        <taxon>Fungi</taxon>
        <taxon>Dikarya</taxon>
        <taxon>Ascomycota</taxon>
        <taxon>Pezizomycotina</taxon>
        <taxon>Eurotiomycetes</taxon>
        <taxon>Eurotiomycetidae</taxon>
        <taxon>Eurotiales</taxon>
        <taxon>Aspergillaceae</taxon>
        <taxon>Penicillium</taxon>
    </lineage>
</organism>
<dbReference type="InterPro" id="IPR040194">
    <property type="entry name" value="Cwf19-like"/>
</dbReference>
<dbReference type="Pfam" id="PF04677">
    <property type="entry name" value="CwfJ_C_1"/>
    <property type="match status" value="1"/>
</dbReference>
<evidence type="ECO:0000259" key="2">
    <source>
        <dbReference type="Pfam" id="PF04676"/>
    </source>
</evidence>
<feature type="domain" description="Cwf19-like protein C-terminal" evidence="2">
    <location>
        <begin position="500"/>
        <end position="557"/>
    </location>
</feature>
<dbReference type="GO" id="GO:0061632">
    <property type="term" value="F:RNA lariat debranching enzyme activator activity"/>
    <property type="evidence" value="ECO:0007669"/>
    <property type="project" value="TreeGrafter"/>
</dbReference>
<feature type="region of interest" description="Disordered" evidence="1">
    <location>
        <begin position="257"/>
        <end position="309"/>
    </location>
</feature>
<evidence type="ECO:0000313" key="5">
    <source>
        <dbReference type="Proteomes" id="UP001146351"/>
    </source>
</evidence>
<dbReference type="Pfam" id="PF04676">
    <property type="entry name" value="CwfJ_C_2"/>
    <property type="match status" value="1"/>
</dbReference>
<dbReference type="GO" id="GO:0000398">
    <property type="term" value="P:mRNA splicing, via spliceosome"/>
    <property type="evidence" value="ECO:0007669"/>
    <property type="project" value="TreeGrafter"/>
</dbReference>
<keyword evidence="5" id="KW-1185">Reference proteome</keyword>
<reference evidence="4" key="2">
    <citation type="journal article" date="2023" name="IMA Fungus">
        <title>Comparative genomic study of the Penicillium genus elucidates a diverse pangenome and 15 lateral gene transfer events.</title>
        <authorList>
            <person name="Petersen C."/>
            <person name="Sorensen T."/>
            <person name="Nielsen M.R."/>
            <person name="Sondergaard T.E."/>
            <person name="Sorensen J.L."/>
            <person name="Fitzpatrick D.A."/>
            <person name="Frisvad J.C."/>
            <person name="Nielsen K.L."/>
        </authorList>
    </citation>
    <scope>NUCLEOTIDE SEQUENCE</scope>
    <source>
        <strain evidence="4">IBT 21917</strain>
    </source>
</reference>
<dbReference type="PANTHER" id="PTHR12072">
    <property type="entry name" value="CWF19, CELL CYCLE CONTROL PROTEIN"/>
    <property type="match status" value="1"/>
</dbReference>
<dbReference type="PANTHER" id="PTHR12072:SF4">
    <property type="entry name" value="CWF19-LIKE PROTEIN 1"/>
    <property type="match status" value="1"/>
</dbReference>
<dbReference type="InterPro" id="IPR036265">
    <property type="entry name" value="HIT-like_sf"/>
</dbReference>
<feature type="domain" description="Cwf19-like C-terminal" evidence="3">
    <location>
        <begin position="312"/>
        <end position="431"/>
    </location>
</feature>
<evidence type="ECO:0000259" key="3">
    <source>
        <dbReference type="Pfam" id="PF04677"/>
    </source>
</evidence>
<evidence type="ECO:0000256" key="1">
    <source>
        <dbReference type="SAM" id="MobiDB-lite"/>
    </source>
</evidence>
<dbReference type="EMBL" id="JAPQKO010000002">
    <property type="protein sequence ID" value="KAJ5179830.1"/>
    <property type="molecule type" value="Genomic_DNA"/>
</dbReference>
<protein>
    <recommendedName>
        <fullName evidence="6">CwfJ domain protein</fullName>
    </recommendedName>
</protein>
<dbReference type="GO" id="GO:0071014">
    <property type="term" value="C:post-mRNA release spliceosomal complex"/>
    <property type="evidence" value="ECO:0007669"/>
    <property type="project" value="TreeGrafter"/>
</dbReference>
<sequence length="560" mass="62207">MSSKIIVVGAVNCHLRAAFTKLAKQHTKLNFACAIIVGNLFGDCSTEKELDEISALLNGNINVPLPTYFTLGDRPLPTRIVEKIEADDEVCPNLYFLGKRGTLKTAEGVRIAALGGNFEDAQSSKQPQSNAVGRFQSTYGEADARALFGTHSADILITNQWPKGIRTGSNAPIPEDQKFLPAEIQCVADVCATLKPRYHFSVSDNFFFEREPFFHMPTDDTSDGKPVTRFISLAPFDSKQKAMYAFQPNIEIPPSSRIDAGVTASPLSAPQAKRKGLPPQRESFQRFSHHDDSRYRQGPHKRMRERAPPPGPDRCFFCLSNPNVATHLITSIGNESYLTTAKGPLPPAKFFPSLGFPGHMLIIPFTHTPTFGSISDPATRASTFDEMQRYRFALNQMVATRSEGKLGAVTWEVSRASGIHTHWQFLPVPIALISDGLVEAAFTVEAQNLQYPPFSRAKAELNSENEATDYFRVSIWNATDSTDGDSESPEKKSAGTEKTLILELTPDFRFDLQFGRRVMAKLLELDSRMNWKDAPQSVEEEEADAEAFKEAFKSYDFSME</sequence>
<dbReference type="InterPro" id="IPR006768">
    <property type="entry name" value="Cwf19-like_C_dom-1"/>
</dbReference>
<accession>A0A9W9LW88</accession>